<dbReference type="GO" id="GO:0005739">
    <property type="term" value="C:mitochondrion"/>
    <property type="evidence" value="ECO:0007669"/>
    <property type="project" value="UniProtKB-SubCell"/>
</dbReference>
<comment type="subcellular location">
    <subcellularLocation>
        <location evidence="1">Mitochondrion</location>
    </subcellularLocation>
</comment>
<dbReference type="PANTHER" id="PTHR46690:SF1">
    <property type="entry name" value="CYTOCHROME C OXIDASE ASSEMBLY FACTOR 6 HOMOLOG"/>
    <property type="match status" value="1"/>
</dbReference>
<sequence length="81" mass="10103">MSFPSKTDRENCWNHRDEYWKCLDSKKNEKDCQELRNQYVKFCPSQWVKHFDRKREYNKFKEQIEKDPGYVEEHLKKKATV</sequence>
<keyword evidence="3" id="KW-1015">Disulfide bond</keyword>
<dbReference type="Pfam" id="PF02297">
    <property type="entry name" value="COX6B"/>
    <property type="match status" value="1"/>
</dbReference>
<evidence type="ECO:0000256" key="3">
    <source>
        <dbReference type="ARBA" id="ARBA00023157"/>
    </source>
</evidence>
<dbReference type="PANTHER" id="PTHR46690">
    <property type="entry name" value="CYTOCHROME C OXIDASE ASSEMBLY FACTOR 6 HOMOLOG"/>
    <property type="match status" value="1"/>
</dbReference>
<dbReference type="EMBL" id="JACMRX010000001">
    <property type="protein sequence ID" value="KAF7996647.1"/>
    <property type="molecule type" value="Genomic_DNA"/>
</dbReference>
<dbReference type="Proteomes" id="UP000639338">
    <property type="component" value="Unassembled WGS sequence"/>
</dbReference>
<dbReference type="OrthoDB" id="16284at2759"/>
<keyword evidence="5" id="KW-1185">Reference proteome</keyword>
<evidence type="ECO:0000313" key="5">
    <source>
        <dbReference type="Proteomes" id="UP000639338"/>
    </source>
</evidence>
<evidence type="ECO:0000256" key="2">
    <source>
        <dbReference type="ARBA" id="ARBA00023128"/>
    </source>
</evidence>
<evidence type="ECO:0000256" key="1">
    <source>
        <dbReference type="ARBA" id="ARBA00004173"/>
    </source>
</evidence>
<accession>A0A835CUP1</accession>
<comment type="caution">
    <text evidence="4">The sequence shown here is derived from an EMBL/GenBank/DDBJ whole genome shotgun (WGS) entry which is preliminary data.</text>
</comment>
<reference evidence="4 5" key="1">
    <citation type="submission" date="2020-08" db="EMBL/GenBank/DDBJ databases">
        <title>Aphidius gifuensis genome sequencing and assembly.</title>
        <authorList>
            <person name="Du Z."/>
        </authorList>
    </citation>
    <scope>NUCLEOTIDE SEQUENCE [LARGE SCALE GENOMIC DNA]</scope>
    <source>
        <strain evidence="4">YNYX2018</strain>
        <tissue evidence="4">Adults</tissue>
    </source>
</reference>
<dbReference type="Gene3D" id="1.10.10.140">
    <property type="entry name" value="Cytochrome c oxidase, subunit VIb"/>
    <property type="match status" value="1"/>
</dbReference>
<dbReference type="SUPFAM" id="SSF47694">
    <property type="entry name" value="Cytochrome c oxidase subunit h"/>
    <property type="match status" value="1"/>
</dbReference>
<dbReference type="AlphaFoldDB" id="A0A835CUP1"/>
<organism evidence="4 5">
    <name type="scientific">Aphidius gifuensis</name>
    <name type="common">Parasitoid wasp</name>
    <dbReference type="NCBI Taxonomy" id="684658"/>
    <lineage>
        <taxon>Eukaryota</taxon>
        <taxon>Metazoa</taxon>
        <taxon>Ecdysozoa</taxon>
        <taxon>Arthropoda</taxon>
        <taxon>Hexapoda</taxon>
        <taxon>Insecta</taxon>
        <taxon>Pterygota</taxon>
        <taxon>Neoptera</taxon>
        <taxon>Endopterygota</taxon>
        <taxon>Hymenoptera</taxon>
        <taxon>Apocrita</taxon>
        <taxon>Ichneumonoidea</taxon>
        <taxon>Braconidae</taxon>
        <taxon>Aphidiinae</taxon>
        <taxon>Aphidius</taxon>
    </lineage>
</organism>
<dbReference type="InterPro" id="IPR048280">
    <property type="entry name" value="COX6B-like"/>
</dbReference>
<protein>
    <submittedName>
        <fullName evidence="4">Uncharacterized protein</fullName>
    </submittedName>
</protein>
<dbReference type="PROSITE" id="PS51808">
    <property type="entry name" value="CHCH"/>
    <property type="match status" value="1"/>
</dbReference>
<dbReference type="GO" id="GO:0042775">
    <property type="term" value="P:mitochondrial ATP synthesis coupled electron transport"/>
    <property type="evidence" value="ECO:0007669"/>
    <property type="project" value="TreeGrafter"/>
</dbReference>
<name>A0A835CUP1_APHGI</name>
<keyword evidence="2" id="KW-0496">Mitochondrion</keyword>
<dbReference type="InterPro" id="IPR042289">
    <property type="entry name" value="COA6"/>
</dbReference>
<dbReference type="GO" id="GO:0008535">
    <property type="term" value="P:respiratory chain complex IV assembly"/>
    <property type="evidence" value="ECO:0007669"/>
    <property type="project" value="InterPro"/>
</dbReference>
<evidence type="ECO:0000313" key="4">
    <source>
        <dbReference type="EMBL" id="KAF7996647.1"/>
    </source>
</evidence>
<dbReference type="InterPro" id="IPR036549">
    <property type="entry name" value="CX6/COA6-like_sf"/>
</dbReference>
<gene>
    <name evidence="4" type="ORF">HCN44_002293</name>
</gene>
<proteinExistence type="predicted"/>